<evidence type="ECO:0000313" key="2">
    <source>
        <dbReference type="EMBL" id="KAL3290180.1"/>
    </source>
</evidence>
<feature type="region of interest" description="Disordered" evidence="1">
    <location>
        <begin position="119"/>
        <end position="179"/>
    </location>
</feature>
<protein>
    <submittedName>
        <fullName evidence="2">Uncharacterized protein</fullName>
    </submittedName>
</protein>
<reference evidence="2 3" key="1">
    <citation type="journal article" date="2021" name="BMC Biol.">
        <title>Horizontally acquired antibacterial genes associated with adaptive radiation of ladybird beetles.</title>
        <authorList>
            <person name="Li H.S."/>
            <person name="Tang X.F."/>
            <person name="Huang Y.H."/>
            <person name="Xu Z.Y."/>
            <person name="Chen M.L."/>
            <person name="Du X.Y."/>
            <person name="Qiu B.Y."/>
            <person name="Chen P.T."/>
            <person name="Zhang W."/>
            <person name="Slipinski A."/>
            <person name="Escalona H.E."/>
            <person name="Waterhouse R.M."/>
            <person name="Zwick A."/>
            <person name="Pang H."/>
        </authorList>
    </citation>
    <scope>NUCLEOTIDE SEQUENCE [LARGE SCALE GENOMIC DNA]</scope>
    <source>
        <strain evidence="2">SYSU2018</strain>
    </source>
</reference>
<gene>
    <name evidence="2" type="ORF">HHI36_023540</name>
</gene>
<evidence type="ECO:0000313" key="3">
    <source>
        <dbReference type="Proteomes" id="UP001516400"/>
    </source>
</evidence>
<feature type="compositionally biased region" description="Basic and acidic residues" evidence="1">
    <location>
        <begin position="119"/>
        <end position="154"/>
    </location>
</feature>
<comment type="caution">
    <text evidence="2">The sequence shown here is derived from an EMBL/GenBank/DDBJ whole genome shotgun (WGS) entry which is preliminary data.</text>
</comment>
<organism evidence="2 3">
    <name type="scientific">Cryptolaemus montrouzieri</name>
    <dbReference type="NCBI Taxonomy" id="559131"/>
    <lineage>
        <taxon>Eukaryota</taxon>
        <taxon>Metazoa</taxon>
        <taxon>Ecdysozoa</taxon>
        <taxon>Arthropoda</taxon>
        <taxon>Hexapoda</taxon>
        <taxon>Insecta</taxon>
        <taxon>Pterygota</taxon>
        <taxon>Neoptera</taxon>
        <taxon>Endopterygota</taxon>
        <taxon>Coleoptera</taxon>
        <taxon>Polyphaga</taxon>
        <taxon>Cucujiformia</taxon>
        <taxon>Coccinelloidea</taxon>
        <taxon>Coccinellidae</taxon>
        <taxon>Scymninae</taxon>
        <taxon>Scymnini</taxon>
        <taxon>Cryptolaemus</taxon>
    </lineage>
</organism>
<feature type="compositionally biased region" description="Polar residues" evidence="1">
    <location>
        <begin position="160"/>
        <end position="179"/>
    </location>
</feature>
<sequence>MKNKTDSIMFAITISCLLVLQGVRGIYLFPAWRHAMPQNLTIEETPVVINKTHTTPEAKMYFENFNFKKLNPVYWFYDSSEDDKVEELYNLVKCIIEEDGTICKKKLQTSKKIFEKEVKSKKDSAKHKENSTEQKEELENRKSETSKTIEKKEFTSTIKPSTSENISDSMLITTDTVSD</sequence>
<dbReference type="Proteomes" id="UP001516400">
    <property type="component" value="Unassembled WGS sequence"/>
</dbReference>
<evidence type="ECO:0000256" key="1">
    <source>
        <dbReference type="SAM" id="MobiDB-lite"/>
    </source>
</evidence>
<proteinExistence type="predicted"/>
<name>A0ABD2PIL8_9CUCU</name>
<accession>A0ABD2PIL8</accession>
<dbReference type="AlphaFoldDB" id="A0ABD2PIL8"/>
<keyword evidence="3" id="KW-1185">Reference proteome</keyword>
<dbReference type="EMBL" id="JABFTP020000186">
    <property type="protein sequence ID" value="KAL3290180.1"/>
    <property type="molecule type" value="Genomic_DNA"/>
</dbReference>